<comment type="caution">
    <text evidence="2">The sequence shown here is derived from an EMBL/GenBank/DDBJ whole genome shotgun (WGS) entry which is preliminary data.</text>
</comment>
<reference evidence="2" key="1">
    <citation type="journal article" date="2020" name="Nat. Commun.">
        <title>Large-scale genome sequencing of mycorrhizal fungi provides insights into the early evolution of symbiotic traits.</title>
        <authorList>
            <person name="Miyauchi S."/>
            <person name="Kiss E."/>
            <person name="Kuo A."/>
            <person name="Drula E."/>
            <person name="Kohler A."/>
            <person name="Sanchez-Garcia M."/>
            <person name="Morin E."/>
            <person name="Andreopoulos B."/>
            <person name="Barry K.W."/>
            <person name="Bonito G."/>
            <person name="Buee M."/>
            <person name="Carver A."/>
            <person name="Chen C."/>
            <person name="Cichocki N."/>
            <person name="Clum A."/>
            <person name="Culley D."/>
            <person name="Crous P.W."/>
            <person name="Fauchery L."/>
            <person name="Girlanda M."/>
            <person name="Hayes R.D."/>
            <person name="Keri Z."/>
            <person name="LaButti K."/>
            <person name="Lipzen A."/>
            <person name="Lombard V."/>
            <person name="Magnuson J."/>
            <person name="Maillard F."/>
            <person name="Murat C."/>
            <person name="Nolan M."/>
            <person name="Ohm R.A."/>
            <person name="Pangilinan J."/>
            <person name="Pereira M.F."/>
            <person name="Perotto S."/>
            <person name="Peter M."/>
            <person name="Pfister S."/>
            <person name="Riley R."/>
            <person name="Sitrit Y."/>
            <person name="Stielow J.B."/>
            <person name="Szollosi G."/>
            <person name="Zifcakova L."/>
            <person name="Stursova M."/>
            <person name="Spatafora J.W."/>
            <person name="Tedersoo L."/>
            <person name="Vaario L.M."/>
            <person name="Yamada A."/>
            <person name="Yan M."/>
            <person name="Wang P."/>
            <person name="Xu J."/>
            <person name="Bruns T."/>
            <person name="Baldrian P."/>
            <person name="Vilgalys R."/>
            <person name="Dunand C."/>
            <person name="Henrissat B."/>
            <person name="Grigoriev I.V."/>
            <person name="Hibbett D."/>
            <person name="Nagy L.G."/>
            <person name="Martin F.M."/>
        </authorList>
    </citation>
    <scope>NUCLEOTIDE SEQUENCE</scope>
    <source>
        <strain evidence="2">UH-Tt-Lm1</strain>
    </source>
</reference>
<gene>
    <name evidence="2" type="ORF">BJ322DRAFT_151163</name>
</gene>
<dbReference type="AlphaFoldDB" id="A0A9P6L5E7"/>
<feature type="transmembrane region" description="Helical" evidence="1">
    <location>
        <begin position="124"/>
        <end position="148"/>
    </location>
</feature>
<evidence type="ECO:0000313" key="2">
    <source>
        <dbReference type="EMBL" id="KAF9783421.1"/>
    </source>
</evidence>
<name>A0A9P6L5E7_9AGAM</name>
<proteinExistence type="predicted"/>
<reference evidence="2" key="2">
    <citation type="submission" date="2020-11" db="EMBL/GenBank/DDBJ databases">
        <authorList>
            <consortium name="DOE Joint Genome Institute"/>
            <person name="Kuo A."/>
            <person name="Miyauchi S."/>
            <person name="Kiss E."/>
            <person name="Drula E."/>
            <person name="Kohler A."/>
            <person name="Sanchez-Garcia M."/>
            <person name="Andreopoulos B."/>
            <person name="Barry K.W."/>
            <person name="Bonito G."/>
            <person name="Buee M."/>
            <person name="Carver A."/>
            <person name="Chen C."/>
            <person name="Cichocki N."/>
            <person name="Clum A."/>
            <person name="Culley D."/>
            <person name="Crous P.W."/>
            <person name="Fauchery L."/>
            <person name="Girlanda M."/>
            <person name="Hayes R."/>
            <person name="Keri Z."/>
            <person name="Labutti K."/>
            <person name="Lipzen A."/>
            <person name="Lombard V."/>
            <person name="Magnuson J."/>
            <person name="Maillard F."/>
            <person name="Morin E."/>
            <person name="Murat C."/>
            <person name="Nolan M."/>
            <person name="Ohm R."/>
            <person name="Pangilinan J."/>
            <person name="Pereira M."/>
            <person name="Perotto S."/>
            <person name="Peter M."/>
            <person name="Riley R."/>
            <person name="Sitrit Y."/>
            <person name="Stielow B."/>
            <person name="Szollosi G."/>
            <person name="Zifcakova L."/>
            <person name="Stursova M."/>
            <person name="Spatafora J.W."/>
            <person name="Tedersoo L."/>
            <person name="Vaario L.-M."/>
            <person name="Yamada A."/>
            <person name="Yan M."/>
            <person name="Wang P."/>
            <person name="Xu J."/>
            <person name="Bruns T."/>
            <person name="Baldrian P."/>
            <person name="Vilgalys R."/>
            <person name="Henrissat B."/>
            <person name="Grigoriev I.V."/>
            <person name="Hibbett D."/>
            <person name="Nagy L.G."/>
            <person name="Martin F.M."/>
        </authorList>
    </citation>
    <scope>NUCLEOTIDE SEQUENCE</scope>
    <source>
        <strain evidence="2">UH-Tt-Lm1</strain>
    </source>
</reference>
<feature type="transmembrane region" description="Helical" evidence="1">
    <location>
        <begin position="224"/>
        <end position="243"/>
    </location>
</feature>
<organism evidence="2 3">
    <name type="scientific">Thelephora terrestris</name>
    <dbReference type="NCBI Taxonomy" id="56493"/>
    <lineage>
        <taxon>Eukaryota</taxon>
        <taxon>Fungi</taxon>
        <taxon>Dikarya</taxon>
        <taxon>Basidiomycota</taxon>
        <taxon>Agaricomycotina</taxon>
        <taxon>Agaricomycetes</taxon>
        <taxon>Thelephorales</taxon>
        <taxon>Thelephoraceae</taxon>
        <taxon>Thelephora</taxon>
    </lineage>
</organism>
<dbReference type="OrthoDB" id="2958007at2759"/>
<accession>A0A9P6L5E7</accession>
<evidence type="ECO:0000256" key="1">
    <source>
        <dbReference type="SAM" id="Phobius"/>
    </source>
</evidence>
<feature type="transmembrane region" description="Helical" evidence="1">
    <location>
        <begin position="57"/>
        <end position="79"/>
    </location>
</feature>
<protein>
    <submittedName>
        <fullName evidence="2">Uncharacterized protein</fullName>
    </submittedName>
</protein>
<dbReference type="EMBL" id="WIUZ02000010">
    <property type="protein sequence ID" value="KAF9783421.1"/>
    <property type="molecule type" value="Genomic_DNA"/>
</dbReference>
<dbReference type="Proteomes" id="UP000736335">
    <property type="component" value="Unassembled WGS sequence"/>
</dbReference>
<evidence type="ECO:0000313" key="3">
    <source>
        <dbReference type="Proteomes" id="UP000736335"/>
    </source>
</evidence>
<feature type="transmembrane region" description="Helical" evidence="1">
    <location>
        <begin position="198"/>
        <end position="218"/>
    </location>
</feature>
<feature type="transmembrane region" description="Helical" evidence="1">
    <location>
        <begin position="91"/>
        <end position="112"/>
    </location>
</feature>
<feature type="transmembrane region" description="Helical" evidence="1">
    <location>
        <begin position="168"/>
        <end position="186"/>
    </location>
</feature>
<keyword evidence="1" id="KW-0812">Transmembrane</keyword>
<keyword evidence="1" id="KW-0472">Membrane</keyword>
<keyword evidence="1" id="KW-1133">Transmembrane helix</keyword>
<sequence>MASTQYIDKIISVGNASLTGKYLLAGMHALWLYDYFLTLADEIEWLGYAWSGKKSRALAFFISVLAIMVPTMVICGVLESQIHETGECDKTAWFAMCYFTFATLFAEVVITLRIWVITWKSRRIAFCLSFMTLAQFTFGMYLTVFSALRPAVELPELPFKVFQVCFFQVWPAGELSHAALLLLFGVQSILENIRRDAIVYFFVIFTSHLLLVSFELFAPGPIRLIPLCVTAILTPMMTTRLLMSLKKATADPDLWDLSGIAELDIGLRFASHTTGGTEQDGGSDVPLRDISLERGIG</sequence>
<keyword evidence="3" id="KW-1185">Reference proteome</keyword>